<comment type="subunit">
    <text evidence="10">Homodimer. Interacts with FtsZ.</text>
</comment>
<keyword evidence="8" id="KW-0131">Cell cycle</keyword>
<keyword evidence="4" id="KW-0963">Cytoplasm</keyword>
<dbReference type="STRING" id="1475481.GCA_000953855_01479"/>
<dbReference type="GO" id="GO:0000917">
    <property type="term" value="P:division septum assembly"/>
    <property type="evidence" value="ECO:0007669"/>
    <property type="project" value="UniProtKB-KW"/>
</dbReference>
<dbReference type="Proteomes" id="UP000253740">
    <property type="component" value="Unassembled WGS sequence"/>
</dbReference>
<evidence type="ECO:0000256" key="11">
    <source>
        <dbReference type="ARBA" id="ARBA00033158"/>
    </source>
</evidence>
<protein>
    <recommendedName>
        <fullName evidence="3">Cell division protein ZapA</fullName>
    </recommendedName>
    <alternativeName>
        <fullName evidence="11">Z ring-associated protein ZapA</fullName>
    </alternativeName>
</protein>
<gene>
    <name evidence="12" type="ORF">MBSD_1947</name>
    <name evidence="13" type="ORF">MBSD_n1454</name>
</gene>
<dbReference type="InterPro" id="IPR042233">
    <property type="entry name" value="Cell_div_ZapA_N"/>
</dbReference>
<evidence type="ECO:0000313" key="12">
    <source>
        <dbReference type="EMBL" id="GAN45400.1"/>
    </source>
</evidence>
<dbReference type="EMBL" id="DF970189">
    <property type="protein sequence ID" value="GAP66152.1"/>
    <property type="molecule type" value="Genomic_DNA"/>
</dbReference>
<dbReference type="Gene3D" id="3.30.160.880">
    <property type="entry name" value="Cell division protein ZapA protomer, N-terminal domain"/>
    <property type="match status" value="1"/>
</dbReference>
<dbReference type="InterPro" id="IPR007838">
    <property type="entry name" value="Cell_div_ZapA-like"/>
</dbReference>
<dbReference type="SUPFAM" id="SSF102829">
    <property type="entry name" value="Cell division protein ZapA-like"/>
    <property type="match status" value="1"/>
</dbReference>
<dbReference type="Gene3D" id="1.20.5.50">
    <property type="match status" value="1"/>
</dbReference>
<dbReference type="GO" id="GO:0000921">
    <property type="term" value="P:septin ring assembly"/>
    <property type="evidence" value="ECO:0007669"/>
    <property type="project" value="TreeGrafter"/>
</dbReference>
<dbReference type="AlphaFoldDB" id="A0A0K8QP20"/>
<evidence type="ECO:0000256" key="5">
    <source>
        <dbReference type="ARBA" id="ARBA00022618"/>
    </source>
</evidence>
<evidence type="ECO:0000256" key="1">
    <source>
        <dbReference type="ARBA" id="ARBA00004496"/>
    </source>
</evidence>
<dbReference type="RefSeq" id="WP_062536575.1">
    <property type="nucleotide sequence ID" value="NZ_DF970189.1"/>
</dbReference>
<proteinExistence type="inferred from homology"/>
<dbReference type="PANTHER" id="PTHR34981:SF1">
    <property type="entry name" value="CELL DIVISION PROTEIN ZAPA"/>
    <property type="match status" value="1"/>
</dbReference>
<dbReference type="PANTHER" id="PTHR34981">
    <property type="entry name" value="CELL DIVISION PROTEIN ZAPA"/>
    <property type="match status" value="1"/>
</dbReference>
<keyword evidence="7" id="KW-0717">Septation</keyword>
<comment type="function">
    <text evidence="9">Activator of cell division through the inhibition of FtsZ GTPase activity, therefore promoting FtsZ assembly into bundles of protofilaments necessary for the formation of the division Z ring. It is recruited early at mid-cell but it is not essential for cell division.</text>
</comment>
<dbReference type="GO" id="GO:0043093">
    <property type="term" value="P:FtsZ-dependent cytokinesis"/>
    <property type="evidence" value="ECO:0007669"/>
    <property type="project" value="TreeGrafter"/>
</dbReference>
<reference evidence="13" key="2">
    <citation type="submission" date="2015-08" db="EMBL/GenBank/DDBJ databases">
        <title>Complete DNA Sequence of Pseudomonas syringae pv. actinidiae, the Causal Agent of Kiwifruit Canker Disease.</title>
        <authorList>
            <person name="Rikkerink E.H.A."/>
            <person name="Fineran P.C."/>
        </authorList>
    </citation>
    <scope>NUCLEOTIDE SEQUENCE</scope>
    <source>
        <strain evidence="13">SkMP5</strain>
    </source>
</reference>
<comment type="similarity">
    <text evidence="2">Belongs to the ZapA family. Type 1 subfamily.</text>
</comment>
<reference evidence="12" key="1">
    <citation type="submission" date="2015-03" db="EMBL/GenBank/DDBJ databases">
        <title>Draft genome sequence of Mizugakiibacter sediminis skMP5.</title>
        <authorList>
            <person name="Watanabe T."/>
            <person name="Kojima H."/>
            <person name="Fukui M."/>
        </authorList>
    </citation>
    <scope>NUCLEOTIDE SEQUENCE</scope>
    <source>
        <strain evidence="12">SkMP5</strain>
    </source>
</reference>
<dbReference type="GO" id="GO:0030428">
    <property type="term" value="C:cell septum"/>
    <property type="evidence" value="ECO:0007669"/>
    <property type="project" value="TreeGrafter"/>
</dbReference>
<organism evidence="13">
    <name type="scientific">Mizugakiibacter sediminis</name>
    <dbReference type="NCBI Taxonomy" id="1475481"/>
    <lineage>
        <taxon>Bacteria</taxon>
        <taxon>Pseudomonadati</taxon>
        <taxon>Pseudomonadota</taxon>
        <taxon>Gammaproteobacteria</taxon>
        <taxon>Lysobacterales</taxon>
        <taxon>Rhodanobacteraceae</taxon>
        <taxon>Mizugakiibacter</taxon>
    </lineage>
</organism>
<dbReference type="InterPro" id="IPR036192">
    <property type="entry name" value="Cell_div_ZapA-like_sf"/>
</dbReference>
<comment type="subcellular location">
    <subcellularLocation>
        <location evidence="1">Cytoplasm</location>
    </subcellularLocation>
</comment>
<evidence type="ECO:0000256" key="8">
    <source>
        <dbReference type="ARBA" id="ARBA00023306"/>
    </source>
</evidence>
<dbReference type="GO" id="GO:0032153">
    <property type="term" value="C:cell division site"/>
    <property type="evidence" value="ECO:0007669"/>
    <property type="project" value="TreeGrafter"/>
</dbReference>
<keyword evidence="5" id="KW-0132">Cell division</keyword>
<dbReference type="OrthoDB" id="5772359at2"/>
<evidence type="ECO:0000256" key="2">
    <source>
        <dbReference type="ARBA" id="ARBA00010074"/>
    </source>
</evidence>
<keyword evidence="6" id="KW-0175">Coiled coil</keyword>
<name>A0A0K8QP20_9GAMM</name>
<evidence type="ECO:0000256" key="6">
    <source>
        <dbReference type="ARBA" id="ARBA00023054"/>
    </source>
</evidence>
<evidence type="ECO:0000313" key="13">
    <source>
        <dbReference type="EMBL" id="GAP66152.1"/>
    </source>
</evidence>
<keyword evidence="14" id="KW-1185">Reference proteome</keyword>
<dbReference type="EMBL" id="DF952380">
    <property type="protein sequence ID" value="GAN45400.1"/>
    <property type="molecule type" value="Genomic_DNA"/>
</dbReference>
<evidence type="ECO:0000256" key="3">
    <source>
        <dbReference type="ARBA" id="ARBA00015195"/>
    </source>
</evidence>
<evidence type="ECO:0000313" key="14">
    <source>
        <dbReference type="Proteomes" id="UP000253740"/>
    </source>
</evidence>
<evidence type="ECO:0000256" key="10">
    <source>
        <dbReference type="ARBA" id="ARBA00026068"/>
    </source>
</evidence>
<sequence>MSAAEPVNVKLLDREFLVACAPEERAGLLAAAALIDGKMREIRANAKAPGFDRIAVLAALGVAHELLELRRQHDAQARTLSDGLGALRRKLEGALQSHLK</sequence>
<evidence type="ECO:0000256" key="9">
    <source>
        <dbReference type="ARBA" id="ARBA00024910"/>
    </source>
</evidence>
<dbReference type="GO" id="GO:0005829">
    <property type="term" value="C:cytosol"/>
    <property type="evidence" value="ECO:0007669"/>
    <property type="project" value="TreeGrafter"/>
</dbReference>
<evidence type="ECO:0000256" key="4">
    <source>
        <dbReference type="ARBA" id="ARBA00022490"/>
    </source>
</evidence>
<dbReference type="Pfam" id="PF05164">
    <property type="entry name" value="ZapA"/>
    <property type="match status" value="1"/>
</dbReference>
<evidence type="ECO:0000256" key="7">
    <source>
        <dbReference type="ARBA" id="ARBA00023210"/>
    </source>
</evidence>
<accession>A0A0K8QP20</accession>
<dbReference type="HOGENOM" id="CLU_116623_2_1_6"/>